<proteinExistence type="predicted"/>
<dbReference type="EMBL" id="MDYN01000241">
    <property type="protein sequence ID" value="OQD72535.1"/>
    <property type="molecule type" value="Genomic_DNA"/>
</dbReference>
<protein>
    <submittedName>
        <fullName evidence="2">Uncharacterized protein</fullName>
    </submittedName>
</protein>
<feature type="region of interest" description="Disordered" evidence="1">
    <location>
        <begin position="1"/>
        <end position="49"/>
    </location>
</feature>
<gene>
    <name evidence="2" type="ORF">PENANT_c241G05710</name>
</gene>
<organism evidence="2 3">
    <name type="scientific">Penicillium antarcticum</name>
    <dbReference type="NCBI Taxonomy" id="416450"/>
    <lineage>
        <taxon>Eukaryota</taxon>
        <taxon>Fungi</taxon>
        <taxon>Dikarya</taxon>
        <taxon>Ascomycota</taxon>
        <taxon>Pezizomycotina</taxon>
        <taxon>Eurotiomycetes</taxon>
        <taxon>Eurotiomycetidae</taxon>
        <taxon>Eurotiales</taxon>
        <taxon>Aspergillaceae</taxon>
        <taxon>Penicillium</taxon>
    </lineage>
</organism>
<dbReference type="AlphaFoldDB" id="A0A1V6P6A4"/>
<comment type="caution">
    <text evidence="2">The sequence shown here is derived from an EMBL/GenBank/DDBJ whole genome shotgun (WGS) entry which is preliminary data.</text>
</comment>
<dbReference type="Proteomes" id="UP000191672">
    <property type="component" value="Unassembled WGS sequence"/>
</dbReference>
<evidence type="ECO:0000313" key="2">
    <source>
        <dbReference type="EMBL" id="OQD72535.1"/>
    </source>
</evidence>
<evidence type="ECO:0000313" key="3">
    <source>
        <dbReference type="Proteomes" id="UP000191672"/>
    </source>
</evidence>
<accession>A0A1V6P6A4</accession>
<evidence type="ECO:0000256" key="1">
    <source>
        <dbReference type="SAM" id="MobiDB-lite"/>
    </source>
</evidence>
<keyword evidence="3" id="KW-1185">Reference proteome</keyword>
<feature type="compositionally biased region" description="Polar residues" evidence="1">
    <location>
        <begin position="1"/>
        <end position="10"/>
    </location>
</feature>
<reference evidence="3" key="1">
    <citation type="journal article" date="2017" name="Nat. Microbiol.">
        <title>Global analysis of biosynthetic gene clusters reveals vast potential of secondary metabolite production in Penicillium species.</title>
        <authorList>
            <person name="Nielsen J.C."/>
            <person name="Grijseels S."/>
            <person name="Prigent S."/>
            <person name="Ji B."/>
            <person name="Dainat J."/>
            <person name="Nielsen K.F."/>
            <person name="Frisvad J.C."/>
            <person name="Workman M."/>
            <person name="Nielsen J."/>
        </authorList>
    </citation>
    <scope>NUCLEOTIDE SEQUENCE [LARGE SCALE GENOMIC DNA]</scope>
    <source>
        <strain evidence="3">IBT 31811</strain>
    </source>
</reference>
<sequence>MNVMNPTTDVTGAAAPEQDSAVYGPLSGSGSSSGSGSDGDSGDLHVDASVADSKSGSNIVTGVGPVNIIIAPSTLDSETIFFIGSLVTPI</sequence>
<name>A0A1V6P6A4_9EURO</name>